<accession>A0A821Q8E8</accession>
<feature type="non-terminal residue" evidence="1">
    <location>
        <position position="109"/>
    </location>
</feature>
<comment type="caution">
    <text evidence="1">The sequence shown here is derived from an EMBL/GenBank/DDBJ whole genome shotgun (WGS) entry which is preliminary data.</text>
</comment>
<dbReference type="AlphaFoldDB" id="A0A821Q8E8"/>
<protein>
    <submittedName>
        <fullName evidence="1">Uncharacterized protein</fullName>
    </submittedName>
</protein>
<dbReference type="Proteomes" id="UP000663873">
    <property type="component" value="Unassembled WGS sequence"/>
</dbReference>
<evidence type="ECO:0000313" key="1">
    <source>
        <dbReference type="EMBL" id="CAF4818867.1"/>
    </source>
</evidence>
<sequence>MDLSSATTSFKPNFDNRIESFLQKWKSNLDDINLQSTSNQQQSTIIDAPIPAKLRLGGLFDIPLPELKFKSTMKDINKTAEQQLNRSYAIELNPSEKLGDFRLRVPDMA</sequence>
<keyword evidence="2" id="KW-1185">Reference proteome</keyword>
<proteinExistence type="predicted"/>
<organism evidence="1 2">
    <name type="scientific">Rotaria socialis</name>
    <dbReference type="NCBI Taxonomy" id="392032"/>
    <lineage>
        <taxon>Eukaryota</taxon>
        <taxon>Metazoa</taxon>
        <taxon>Spiralia</taxon>
        <taxon>Gnathifera</taxon>
        <taxon>Rotifera</taxon>
        <taxon>Eurotatoria</taxon>
        <taxon>Bdelloidea</taxon>
        <taxon>Philodinida</taxon>
        <taxon>Philodinidae</taxon>
        <taxon>Rotaria</taxon>
    </lineage>
</organism>
<name>A0A821Q8E8_9BILA</name>
<gene>
    <name evidence="1" type="ORF">UJA718_LOCUS42072</name>
</gene>
<reference evidence="1" key="1">
    <citation type="submission" date="2021-02" db="EMBL/GenBank/DDBJ databases">
        <authorList>
            <person name="Nowell W R."/>
        </authorList>
    </citation>
    <scope>NUCLEOTIDE SEQUENCE</scope>
</reference>
<dbReference type="EMBL" id="CAJOBP010052571">
    <property type="protein sequence ID" value="CAF4818867.1"/>
    <property type="molecule type" value="Genomic_DNA"/>
</dbReference>
<evidence type="ECO:0000313" key="2">
    <source>
        <dbReference type="Proteomes" id="UP000663873"/>
    </source>
</evidence>